<reference evidence="9" key="1">
    <citation type="submission" date="2021-12" db="EMBL/GenBank/DDBJ databases">
        <authorList>
            <person name="Lee J.-H."/>
            <person name="Kim S.-B."/>
        </authorList>
    </citation>
    <scope>NUCLEOTIDE SEQUENCE</scope>
    <source>
        <strain evidence="9">NR30</strain>
    </source>
</reference>
<evidence type="ECO:0000256" key="1">
    <source>
        <dbReference type="ARBA" id="ARBA00001957"/>
    </source>
</evidence>
<evidence type="ECO:0000256" key="4">
    <source>
        <dbReference type="ARBA" id="ARBA00022553"/>
    </source>
</evidence>
<dbReference type="GO" id="GO:0008610">
    <property type="term" value="P:lipid biosynthetic process"/>
    <property type="evidence" value="ECO:0007669"/>
    <property type="project" value="UniProtKB-ARBA"/>
</dbReference>
<dbReference type="RefSeq" id="WP_232650103.1">
    <property type="nucleotide sequence ID" value="NZ_JAJSBI010000009.1"/>
</dbReference>
<dbReference type="SMART" id="SM01294">
    <property type="entry name" value="PKS_PP_betabranch"/>
    <property type="match status" value="1"/>
</dbReference>
<dbReference type="FunFam" id="3.30.300.30:FF:000010">
    <property type="entry name" value="Enterobactin synthetase component F"/>
    <property type="match status" value="1"/>
</dbReference>
<dbReference type="Pfam" id="PF00501">
    <property type="entry name" value="AMP-binding"/>
    <property type="match status" value="1"/>
</dbReference>
<proteinExistence type="inferred from homology"/>
<evidence type="ECO:0000256" key="5">
    <source>
        <dbReference type="ARBA" id="ARBA00022737"/>
    </source>
</evidence>
<dbReference type="Gene3D" id="3.30.559.10">
    <property type="entry name" value="Chloramphenicol acetyltransferase-like domain"/>
    <property type="match status" value="3"/>
</dbReference>
<keyword evidence="5" id="KW-0677">Repeat</keyword>
<dbReference type="InterPro" id="IPR023213">
    <property type="entry name" value="CAT-like_dom_sf"/>
</dbReference>
<dbReference type="GO" id="GO:0005829">
    <property type="term" value="C:cytosol"/>
    <property type="evidence" value="ECO:0007669"/>
    <property type="project" value="TreeGrafter"/>
</dbReference>
<keyword evidence="3" id="KW-0596">Phosphopantetheine</keyword>
<dbReference type="GO" id="GO:0017000">
    <property type="term" value="P:antibiotic biosynthetic process"/>
    <property type="evidence" value="ECO:0007669"/>
    <property type="project" value="UniProtKB-KW"/>
</dbReference>
<dbReference type="InterPro" id="IPR020806">
    <property type="entry name" value="PKS_PP-bd"/>
</dbReference>
<dbReference type="InterPro" id="IPR000873">
    <property type="entry name" value="AMP-dep_synth/lig_dom"/>
</dbReference>
<dbReference type="InterPro" id="IPR001242">
    <property type="entry name" value="Condensation_dom"/>
</dbReference>
<evidence type="ECO:0000313" key="9">
    <source>
        <dbReference type="EMBL" id="MCD9875951.1"/>
    </source>
</evidence>
<evidence type="ECO:0000256" key="6">
    <source>
        <dbReference type="ARBA" id="ARBA00023194"/>
    </source>
</evidence>
<dbReference type="SUPFAM" id="SSF56801">
    <property type="entry name" value="Acetyl-CoA synthetase-like"/>
    <property type="match status" value="1"/>
</dbReference>
<evidence type="ECO:0000256" key="7">
    <source>
        <dbReference type="SAM" id="MobiDB-lite"/>
    </source>
</evidence>
<dbReference type="Pfam" id="PF00668">
    <property type="entry name" value="Condensation"/>
    <property type="match status" value="3"/>
</dbReference>
<keyword evidence="4" id="KW-0597">Phosphoprotein</keyword>
<dbReference type="NCBIfam" id="TIGR01733">
    <property type="entry name" value="AA-adenyl-dom"/>
    <property type="match status" value="1"/>
</dbReference>
<feature type="domain" description="Carrier" evidence="8">
    <location>
        <begin position="1528"/>
        <end position="1602"/>
    </location>
</feature>
<dbReference type="InterPro" id="IPR010071">
    <property type="entry name" value="AA_adenyl_dom"/>
</dbReference>
<dbReference type="GO" id="GO:0003824">
    <property type="term" value="F:catalytic activity"/>
    <property type="evidence" value="ECO:0007669"/>
    <property type="project" value="UniProtKB-KW"/>
</dbReference>
<sequence>MTRSGSGIADILPLSPLQEGLLFHALYDDEQSPDLYATQQILELAGPVDPAAVRAAGQALLDRHPNLRACFRRRDAGRPLQIVPTDVELPWAEADLAALGESEREKEWERLLDEERARRFDLAKPPLLRYLLVRWSPDRYRLLVTNHHILLDGWSKQLLVREFTALHAGEHPTALPPAPAYRDYFAWLGRQDRTAAEAAWRDALSDADEPTLLAPGTTGATTVLPRELVVELPEQLTGAGEATARSLGITLNTLVQGAWGVLLGRLTDRTDTVFGQTVTVRPPELPNIASMVGFCINTVPTRVRWDEDDSVMELLTALHQRQAALLPHQHLGLADIRRSAGSSGELFDTLLAFENHPATTGAGASRVTQLTGRDATHYPLTLAVLPAHRLALRLSYRPDLYDERGARQLLDRFAAVLEAFVADPTRRVREVGILLPGERQRLLGGNGGTAVPSSATLPELFADRAARTPDATAVVHDGTRLTYAELDARANRLAHLLAARGAGPERLVALALPRSPELVVAVLAVLKTGAAYVPMDPEYPADRLEFMLADADPVLLVTTADVAAGLPPCEVPVVTPDESLTCPGTAPEAPALSGDHLAYVIYTSGSTGRPKGVAVPHRNVVRLFSATRHWFDFGPDDVWTLFHSYAFDFSVWELWGALLHGGTLVVVPHAVSRDPEEFLRLLARERVTVLNQTPSAFGELLRADGALPDVGRGLALRYVVFGGEALDFTRVAEWYTRHPQDAPVLVNMYGITETTVHVTGLPLTEAAVADRPQASGIGHAIPDLRAHVLDAGLRLVPPGATGELYVAGAGLARGYLRRTGLTAGRFVADPFAAAPGERMYRTGDLVRQSADGALEYLGRADDQVKVRGFRIELGEVETALAEHPAVTQAVVLVRDGRLIAYAVAGALDADTLRRHAARTLPDHMVPSAVVVLDRLPLTANGKLDRAALPAPSAQSGGRAPRTPQEEILCGLFADVLGLDPHRIGADDGFFDLGGDSLLAMRLTDRIRSALGIALPVRAVFEAATPAGLAVRLGESEGGAPRPELTARERGHAPIPLSYAQQRLWFMGRLDGSNTYTVPWALRLTGPLDREALEAALADLVTRHEPLRTLHPDFQGIPYQRILDPEAGRPPLTVVPVTQAELPALLTTAAGHRFDLSAETPLRTTLFTLDDDTHVLLLLAHHIAVDGWSMAPLMRDLETAYAARITGCAPKWRPLPVQYADFAPWQRELLGAATGTGESLLERQTAFWREALAGAPEELPLPADRPRPAEPSGRGDRVGLTVGAELHTALADLAAASRVTLFMVLQAGLAATLSRLGSGTDITLGTPVAGRPDSRLDDLVGFFVNSLTLRTDTSGNPTFRELLGRVRDFDLAAYAHQDVPFDLLVDALSPRRTLARHPLFQVVLAFTGHASDAALSLPGLGVVREPVETGAARFDLCLYLSERRHDDGTAAGIDGIAEYSTDLFDPATVEWLTRRLVRFLTAVGADPDLRVEDVDLPEDDERRRRGQSSAAFEEVREAPPAPAAAGGQEPANPAERILAGLFRELLKLPEVPLDEDFFALGGDSITSIRLVSRAAEAGVVISARDVFKHQTVKELAAVARGPVGGTGDGAAGAHATDGAGRVPLTPIMRWLLERGGPIGRFSQSVLLTVPADADPPRLTAALQTVLDHHDMLRSRLTPTPELDVSPVGRVRAADLLDRRDVSGLSASDALHACVAEEFDRAVGLLDPAAGAMVRAVWFDAGPDRAGRLLLVVHHLAVDGVSWRILVPDLKAAWEAVAAGRSPELPPVATSFRRWSTELGRQARTPSRVAEAELWRRIADAPRAPLGRRPLDPCRDTAATSRSVRLTLPPETTGPLLTSVPAAFHLGVQDVLLTGLALAVADRQGSPHVVLDVEGHGREELTPGLEPSGTVGWFTSLYPVHLDLRGVNVGEAMAAGPAADLAATRVAERLRELPDHGAGHGLLRHLNPDTAPELAKAPTPAIGFNYLGRFSAPGTTGTEPWAFAPESSALGTGCDPGLGAAHALDINAVVHDTAGGPRLVADWSWAEGVLSEAEVRALAESWFAVLTALVGRAAGVAGLAVAGLSRDELDELTAGLD</sequence>
<comment type="caution">
    <text evidence="9">The sequence shown here is derived from an EMBL/GenBank/DDBJ whole genome shotgun (WGS) entry which is preliminary data.</text>
</comment>
<dbReference type="Gene3D" id="3.30.300.30">
    <property type="match status" value="1"/>
</dbReference>
<dbReference type="PROSITE" id="PS00455">
    <property type="entry name" value="AMP_BINDING"/>
    <property type="match status" value="1"/>
</dbReference>
<dbReference type="FunFam" id="3.40.50.980:FF:000001">
    <property type="entry name" value="Non-ribosomal peptide synthetase"/>
    <property type="match status" value="1"/>
</dbReference>
<comment type="similarity">
    <text evidence="2">Belongs to the ATP-dependent AMP-binding enzyme family.</text>
</comment>
<dbReference type="GO" id="GO:0043041">
    <property type="term" value="P:amino acid activation for nonribosomal peptide biosynthetic process"/>
    <property type="evidence" value="ECO:0007669"/>
    <property type="project" value="TreeGrafter"/>
</dbReference>
<gene>
    <name evidence="9" type="ORF">LJ657_20260</name>
</gene>
<dbReference type="Gene3D" id="3.40.50.12780">
    <property type="entry name" value="N-terminal domain of ligase-like"/>
    <property type="match status" value="1"/>
</dbReference>
<dbReference type="FunFam" id="1.10.1200.10:FF:000005">
    <property type="entry name" value="Nonribosomal peptide synthetase 1"/>
    <property type="match status" value="2"/>
</dbReference>
<evidence type="ECO:0000256" key="2">
    <source>
        <dbReference type="ARBA" id="ARBA00006432"/>
    </source>
</evidence>
<dbReference type="FunFam" id="3.40.50.12780:FF:000012">
    <property type="entry name" value="Non-ribosomal peptide synthetase"/>
    <property type="match status" value="1"/>
</dbReference>
<dbReference type="PANTHER" id="PTHR45527">
    <property type="entry name" value="NONRIBOSOMAL PEPTIDE SYNTHETASE"/>
    <property type="match status" value="1"/>
</dbReference>
<accession>A0A9Q3Z5N9</accession>
<dbReference type="InterPro" id="IPR010060">
    <property type="entry name" value="NRPS_synth"/>
</dbReference>
<dbReference type="InterPro" id="IPR025110">
    <property type="entry name" value="AMP-bd_C"/>
</dbReference>
<keyword evidence="6" id="KW-0045">Antibiotic biosynthesis</keyword>
<organism evidence="9 10">
    <name type="scientific">Streptomyces guryensis</name>
    <dbReference type="NCBI Taxonomy" id="2886947"/>
    <lineage>
        <taxon>Bacteria</taxon>
        <taxon>Bacillati</taxon>
        <taxon>Actinomycetota</taxon>
        <taxon>Actinomycetes</taxon>
        <taxon>Kitasatosporales</taxon>
        <taxon>Streptomycetaceae</taxon>
        <taxon>Streptomyces</taxon>
    </lineage>
</organism>
<keyword evidence="10" id="KW-1185">Reference proteome</keyword>
<dbReference type="Proteomes" id="UP001108029">
    <property type="component" value="Unassembled WGS sequence"/>
</dbReference>
<dbReference type="PANTHER" id="PTHR45527:SF14">
    <property type="entry name" value="PLIPASTATIN SYNTHASE SUBUNIT B"/>
    <property type="match status" value="1"/>
</dbReference>
<evidence type="ECO:0000313" key="10">
    <source>
        <dbReference type="Proteomes" id="UP001108029"/>
    </source>
</evidence>
<comment type="cofactor">
    <cofactor evidence="1">
        <name>pantetheine 4'-phosphate</name>
        <dbReference type="ChEBI" id="CHEBI:47942"/>
    </cofactor>
</comment>
<evidence type="ECO:0000256" key="3">
    <source>
        <dbReference type="ARBA" id="ARBA00022450"/>
    </source>
</evidence>
<dbReference type="InterPro" id="IPR009081">
    <property type="entry name" value="PP-bd_ACP"/>
</dbReference>
<dbReference type="SUPFAM" id="SSF47336">
    <property type="entry name" value="ACP-like"/>
    <property type="match status" value="2"/>
</dbReference>
<name>A0A9Q3Z5N9_9ACTN</name>
<dbReference type="EMBL" id="JAJSBI010000009">
    <property type="protein sequence ID" value="MCD9875951.1"/>
    <property type="molecule type" value="Genomic_DNA"/>
</dbReference>
<dbReference type="GO" id="GO:0044550">
    <property type="term" value="P:secondary metabolite biosynthetic process"/>
    <property type="evidence" value="ECO:0007669"/>
    <property type="project" value="UniProtKB-ARBA"/>
</dbReference>
<dbReference type="InterPro" id="IPR045851">
    <property type="entry name" value="AMP-bd_C_sf"/>
</dbReference>
<feature type="region of interest" description="Disordered" evidence="7">
    <location>
        <begin position="1491"/>
        <end position="1529"/>
    </location>
</feature>
<dbReference type="PROSITE" id="PS00012">
    <property type="entry name" value="PHOSPHOPANTETHEINE"/>
    <property type="match status" value="2"/>
</dbReference>
<protein>
    <submittedName>
        <fullName evidence="9">Amino acid adenylation domain-containing protein</fullName>
    </submittedName>
</protein>
<dbReference type="Pfam" id="PF00550">
    <property type="entry name" value="PP-binding"/>
    <property type="match status" value="2"/>
</dbReference>
<dbReference type="CDD" id="cd19543">
    <property type="entry name" value="DCL_NRPS"/>
    <property type="match status" value="1"/>
</dbReference>
<dbReference type="Pfam" id="PF13193">
    <property type="entry name" value="AMP-binding_C"/>
    <property type="match status" value="1"/>
</dbReference>
<dbReference type="CDD" id="cd19534">
    <property type="entry name" value="E_NRPS"/>
    <property type="match status" value="1"/>
</dbReference>
<dbReference type="FunFam" id="2.30.38.10:FF:000001">
    <property type="entry name" value="Non-ribosomal peptide synthetase PvdI"/>
    <property type="match status" value="1"/>
</dbReference>
<dbReference type="SMART" id="SM00823">
    <property type="entry name" value="PKS_PP"/>
    <property type="match status" value="2"/>
</dbReference>
<dbReference type="InterPro" id="IPR036736">
    <property type="entry name" value="ACP-like_sf"/>
</dbReference>
<dbReference type="NCBIfam" id="TIGR01720">
    <property type="entry name" value="NRPS-para261"/>
    <property type="match status" value="1"/>
</dbReference>
<dbReference type="InterPro" id="IPR006162">
    <property type="entry name" value="Ppantetheine_attach_site"/>
</dbReference>
<dbReference type="FunFam" id="3.40.50.980:FF:000002">
    <property type="entry name" value="Enterobactin synthetase component F"/>
    <property type="match status" value="1"/>
</dbReference>
<dbReference type="InterPro" id="IPR020845">
    <property type="entry name" value="AMP-binding_CS"/>
</dbReference>
<dbReference type="Gene3D" id="3.30.559.30">
    <property type="entry name" value="Nonribosomal peptide synthetase, condensation domain"/>
    <property type="match status" value="3"/>
</dbReference>
<dbReference type="CDD" id="cd19540">
    <property type="entry name" value="LCL_NRPS-like"/>
    <property type="match status" value="1"/>
</dbReference>
<dbReference type="GO" id="GO:0031177">
    <property type="term" value="F:phosphopantetheine binding"/>
    <property type="evidence" value="ECO:0007669"/>
    <property type="project" value="InterPro"/>
</dbReference>
<dbReference type="PROSITE" id="PS50075">
    <property type="entry name" value="CARRIER"/>
    <property type="match status" value="2"/>
</dbReference>
<dbReference type="SUPFAM" id="SSF52777">
    <property type="entry name" value="CoA-dependent acyltransferases"/>
    <property type="match status" value="6"/>
</dbReference>
<evidence type="ECO:0000259" key="8">
    <source>
        <dbReference type="PROSITE" id="PS50075"/>
    </source>
</evidence>
<dbReference type="CDD" id="cd17643">
    <property type="entry name" value="A_NRPS_Cytc1-like"/>
    <property type="match status" value="1"/>
</dbReference>
<dbReference type="InterPro" id="IPR042099">
    <property type="entry name" value="ANL_N_sf"/>
</dbReference>
<feature type="domain" description="Carrier" evidence="8">
    <location>
        <begin position="959"/>
        <end position="1036"/>
    </location>
</feature>
<dbReference type="Gene3D" id="1.10.1200.10">
    <property type="entry name" value="ACP-like"/>
    <property type="match status" value="2"/>
</dbReference>